<comment type="subcellular location">
    <subcellularLocation>
        <location evidence="8">Cytoplasm</location>
    </subcellularLocation>
</comment>
<dbReference type="EC" id="2.7.7.77" evidence="8"/>
<keyword evidence="3 8" id="KW-0479">Metal-binding</keyword>
<gene>
    <name evidence="8" type="primary">mobA</name>
    <name evidence="10" type="ORF">M0R88_04790</name>
</gene>
<feature type="binding site" evidence="8">
    <location>
        <begin position="18"/>
        <end position="20"/>
    </location>
    <ligand>
        <name>GTP</name>
        <dbReference type="ChEBI" id="CHEBI:37565"/>
    </ligand>
</feature>
<dbReference type="InterPro" id="IPR025877">
    <property type="entry name" value="MobA-like_NTP_Trfase"/>
</dbReference>
<evidence type="ECO:0000256" key="7">
    <source>
        <dbReference type="ARBA" id="ARBA00023150"/>
    </source>
</evidence>
<dbReference type="GO" id="GO:0046872">
    <property type="term" value="F:metal ion binding"/>
    <property type="evidence" value="ECO:0007669"/>
    <property type="project" value="UniProtKB-KW"/>
</dbReference>
<dbReference type="InterPro" id="IPR013482">
    <property type="entry name" value="Molybde_CF_guanTrfase"/>
</dbReference>
<feature type="binding site" evidence="8">
    <location>
        <position position="116"/>
    </location>
    <ligand>
        <name>GTP</name>
        <dbReference type="ChEBI" id="CHEBI:37565"/>
    </ligand>
</feature>
<dbReference type="PANTHER" id="PTHR19136:SF81">
    <property type="entry name" value="MOLYBDENUM COFACTOR GUANYLYLTRANSFERASE"/>
    <property type="match status" value="1"/>
</dbReference>
<comment type="similarity">
    <text evidence="8">Belongs to the MobA family.</text>
</comment>
<comment type="catalytic activity">
    <reaction evidence="8">
        <text>Mo-molybdopterin + GTP + H(+) = Mo-molybdopterin guanine dinucleotide + diphosphate</text>
        <dbReference type="Rhea" id="RHEA:34243"/>
        <dbReference type="ChEBI" id="CHEBI:15378"/>
        <dbReference type="ChEBI" id="CHEBI:33019"/>
        <dbReference type="ChEBI" id="CHEBI:37565"/>
        <dbReference type="ChEBI" id="CHEBI:71302"/>
        <dbReference type="ChEBI" id="CHEBI:71310"/>
        <dbReference type="EC" id="2.7.7.77"/>
    </reaction>
</comment>
<evidence type="ECO:0000256" key="2">
    <source>
        <dbReference type="ARBA" id="ARBA00022679"/>
    </source>
</evidence>
<comment type="function">
    <text evidence="8">Transfers a GMP moiety from GTP to Mo-molybdopterin (Mo-MPT) cofactor (Moco or molybdenum cofactor) to form Mo-molybdopterin guanine dinucleotide (Mo-MGD) cofactor.</text>
</comment>
<feature type="domain" description="MobA-like NTP transferase" evidence="9">
    <location>
        <begin position="15"/>
        <end position="182"/>
    </location>
</feature>
<dbReference type="RefSeq" id="WP_248655823.1">
    <property type="nucleotide sequence ID" value="NZ_CP096658.1"/>
</dbReference>
<feature type="binding site" evidence="8">
    <location>
        <position position="31"/>
    </location>
    <ligand>
        <name>GTP</name>
        <dbReference type="ChEBI" id="CHEBI:37565"/>
    </ligand>
</feature>
<keyword evidence="11" id="KW-1185">Reference proteome</keyword>
<dbReference type="AlphaFoldDB" id="A0A8U0ILD2"/>
<organism evidence="10 11">
    <name type="scientific">Halorussus gelatinilyticus</name>
    <dbReference type="NCBI Taxonomy" id="2937524"/>
    <lineage>
        <taxon>Archaea</taxon>
        <taxon>Methanobacteriati</taxon>
        <taxon>Methanobacteriota</taxon>
        <taxon>Stenosarchaea group</taxon>
        <taxon>Halobacteria</taxon>
        <taxon>Halobacteriales</taxon>
        <taxon>Haladaptataceae</taxon>
        <taxon>Halorussus</taxon>
    </lineage>
</organism>
<evidence type="ECO:0000256" key="1">
    <source>
        <dbReference type="ARBA" id="ARBA00022490"/>
    </source>
</evidence>
<evidence type="ECO:0000259" key="9">
    <source>
        <dbReference type="Pfam" id="PF12804"/>
    </source>
</evidence>
<keyword evidence="7 8" id="KW-0501">Molybdenum cofactor biosynthesis</keyword>
<dbReference type="InterPro" id="IPR029044">
    <property type="entry name" value="Nucleotide-diphossugar_trans"/>
</dbReference>
<evidence type="ECO:0000313" key="11">
    <source>
        <dbReference type="Proteomes" id="UP000830434"/>
    </source>
</evidence>
<keyword evidence="2 8" id="KW-0808">Transferase</keyword>
<comment type="cofactor">
    <cofactor evidence="8">
        <name>Mg(2+)</name>
        <dbReference type="ChEBI" id="CHEBI:18420"/>
    </cofactor>
</comment>
<protein>
    <recommendedName>
        <fullName evidence="8">Probable molybdenum cofactor guanylyltransferase</fullName>
        <shortName evidence="8">MoCo guanylyltransferase</shortName>
        <ecNumber evidence="8">2.7.7.77</ecNumber>
    </recommendedName>
    <alternativeName>
        <fullName evidence="8">GTP:molybdopterin guanylyltransferase</fullName>
    </alternativeName>
    <alternativeName>
        <fullName evidence="8">Mo-MPT guanylyltransferase</fullName>
    </alternativeName>
    <alternativeName>
        <fullName evidence="8">Molybdopterin guanylyltransferase</fullName>
    </alternativeName>
    <alternativeName>
        <fullName evidence="8">Molybdopterin-guanine dinucleotide synthase</fullName>
        <shortName evidence="8">MGD synthase</shortName>
    </alternativeName>
</protein>
<dbReference type="HAMAP" id="MF_00316">
    <property type="entry name" value="MobA"/>
    <property type="match status" value="1"/>
</dbReference>
<evidence type="ECO:0000313" key="10">
    <source>
        <dbReference type="EMBL" id="UPW01421.1"/>
    </source>
</evidence>
<keyword evidence="1 8" id="KW-0963">Cytoplasm</keyword>
<dbReference type="GO" id="GO:0061603">
    <property type="term" value="F:molybdenum cofactor guanylyltransferase activity"/>
    <property type="evidence" value="ECO:0007669"/>
    <property type="project" value="UniProtKB-EC"/>
</dbReference>
<dbReference type="GO" id="GO:0005737">
    <property type="term" value="C:cytoplasm"/>
    <property type="evidence" value="ECO:0007669"/>
    <property type="project" value="UniProtKB-SubCell"/>
</dbReference>
<evidence type="ECO:0000256" key="8">
    <source>
        <dbReference type="HAMAP-Rule" id="MF_00316"/>
    </source>
</evidence>
<comment type="domain">
    <text evidence="8">The N-terminal domain determines nucleotide recognition and specific binding, while the C-terminal domain determines the specific binding to the target protein.</text>
</comment>
<dbReference type="Proteomes" id="UP000830434">
    <property type="component" value="Chromosome"/>
</dbReference>
<evidence type="ECO:0000256" key="5">
    <source>
        <dbReference type="ARBA" id="ARBA00022842"/>
    </source>
</evidence>
<dbReference type="EMBL" id="CP096658">
    <property type="protein sequence ID" value="UPW01421.1"/>
    <property type="molecule type" value="Genomic_DNA"/>
</dbReference>
<dbReference type="CDD" id="cd02503">
    <property type="entry name" value="MobA"/>
    <property type="match status" value="1"/>
</dbReference>
<accession>A0A8U0ILD2</accession>
<evidence type="ECO:0000256" key="3">
    <source>
        <dbReference type="ARBA" id="ARBA00022723"/>
    </source>
</evidence>
<dbReference type="SUPFAM" id="SSF53448">
    <property type="entry name" value="Nucleotide-diphospho-sugar transferases"/>
    <property type="match status" value="1"/>
</dbReference>
<dbReference type="KEGG" id="haxz:M0R88_04790"/>
<feature type="binding site" evidence="8">
    <location>
        <position position="116"/>
    </location>
    <ligand>
        <name>Mg(2+)</name>
        <dbReference type="ChEBI" id="CHEBI:18420"/>
    </ligand>
</feature>
<evidence type="ECO:0000256" key="6">
    <source>
        <dbReference type="ARBA" id="ARBA00023134"/>
    </source>
</evidence>
<feature type="binding site" evidence="8">
    <location>
        <position position="87"/>
    </location>
    <ligand>
        <name>GTP</name>
        <dbReference type="ChEBI" id="CHEBI:37565"/>
    </ligand>
</feature>
<dbReference type="GeneID" id="72189147"/>
<dbReference type="Pfam" id="PF12804">
    <property type="entry name" value="NTP_transf_3"/>
    <property type="match status" value="1"/>
</dbReference>
<dbReference type="Gene3D" id="3.90.550.10">
    <property type="entry name" value="Spore Coat Polysaccharide Biosynthesis Protein SpsA, Chain A"/>
    <property type="match status" value="1"/>
</dbReference>
<keyword evidence="10" id="KW-0548">Nucleotidyltransferase</keyword>
<keyword evidence="4 8" id="KW-0547">Nucleotide-binding</keyword>
<sequence>MNESLPDVETDDPTGVVLAGGYSRRFGDRDKALARLGGRPLLARVVGRLGDVADRVVVSCRSDQRAAFDDALAVDDGVSVTVEFVADPVPDRGPLYGFRAALGAVETETCALTACDAPFLDPRLVADLAARLESTANAPDAPDAAAVLADERLVPTQAVYRTGPARAAAEELLDAGVTRLSALLDRLDALAVPAEEVAGDAERSLFDVDTPADREAAVRMLRELAEAEASDAGRRETSVPR</sequence>
<dbReference type="GO" id="GO:0006777">
    <property type="term" value="P:Mo-molybdopterin cofactor biosynthetic process"/>
    <property type="evidence" value="ECO:0007669"/>
    <property type="project" value="UniProtKB-KW"/>
</dbReference>
<evidence type="ECO:0000256" key="4">
    <source>
        <dbReference type="ARBA" id="ARBA00022741"/>
    </source>
</evidence>
<keyword evidence="6 8" id="KW-0342">GTP-binding</keyword>
<name>A0A8U0ILD2_9EURY</name>
<dbReference type="GO" id="GO:0005525">
    <property type="term" value="F:GTP binding"/>
    <property type="evidence" value="ECO:0007669"/>
    <property type="project" value="UniProtKB-UniRule"/>
</dbReference>
<comment type="caution">
    <text evidence="8">Lacks conserved residue(s) required for the propagation of feature annotation.</text>
</comment>
<dbReference type="PANTHER" id="PTHR19136">
    <property type="entry name" value="MOLYBDENUM COFACTOR GUANYLYLTRANSFERASE"/>
    <property type="match status" value="1"/>
</dbReference>
<reference evidence="10" key="1">
    <citation type="submission" date="2022-04" db="EMBL/GenBank/DDBJ databases">
        <title>Diverse halophilic archaea isolated from saline environments.</title>
        <authorList>
            <person name="Cui H.-L."/>
        </authorList>
    </citation>
    <scope>NUCLEOTIDE SEQUENCE</scope>
    <source>
        <strain evidence="10">XZYJT40</strain>
    </source>
</reference>
<keyword evidence="5 8" id="KW-0460">Magnesium</keyword>
<proteinExistence type="inferred from homology"/>